<dbReference type="AlphaFoldDB" id="A0A343K627"/>
<dbReference type="GO" id="GO:0005743">
    <property type="term" value="C:mitochondrial inner membrane"/>
    <property type="evidence" value="ECO:0007669"/>
    <property type="project" value="UniProtKB-SubCell"/>
</dbReference>
<dbReference type="Pfam" id="PF02790">
    <property type="entry name" value="COX2_TM"/>
    <property type="match status" value="1"/>
</dbReference>
<dbReference type="PANTHER" id="PTHR22888:SF9">
    <property type="entry name" value="CYTOCHROME C OXIDASE SUBUNIT 2"/>
    <property type="match status" value="1"/>
</dbReference>
<evidence type="ECO:0000256" key="4">
    <source>
        <dbReference type="ARBA" id="ARBA00015946"/>
    </source>
</evidence>
<comment type="catalytic activity">
    <reaction evidence="17">
        <text>4 Fe(II)-[cytochrome c] + O2 + 8 H(+)(in) = 4 Fe(III)-[cytochrome c] + 2 H2O + 4 H(+)(out)</text>
        <dbReference type="Rhea" id="RHEA:11436"/>
        <dbReference type="Rhea" id="RHEA-COMP:10350"/>
        <dbReference type="Rhea" id="RHEA-COMP:14399"/>
        <dbReference type="ChEBI" id="CHEBI:15377"/>
        <dbReference type="ChEBI" id="CHEBI:15378"/>
        <dbReference type="ChEBI" id="CHEBI:15379"/>
        <dbReference type="ChEBI" id="CHEBI:29033"/>
        <dbReference type="ChEBI" id="CHEBI:29034"/>
        <dbReference type="EC" id="7.1.1.9"/>
    </reaction>
    <physiologicalReaction direction="left-to-right" evidence="17">
        <dbReference type="Rhea" id="RHEA:11437"/>
    </physiologicalReaction>
</comment>
<comment type="cofactor">
    <cofactor evidence="18">
        <name>Cu cation</name>
        <dbReference type="ChEBI" id="CHEBI:23378"/>
    </cofactor>
    <text evidence="18">Binds a copper A center.</text>
</comment>
<keyword evidence="16 18" id="KW-0472">Membrane</keyword>
<name>A0A343K627_9HEMI</name>
<evidence type="ECO:0000259" key="20">
    <source>
        <dbReference type="PROSITE" id="PS50857"/>
    </source>
</evidence>
<feature type="transmembrane region" description="Helical" evidence="19">
    <location>
        <begin position="63"/>
        <end position="87"/>
    </location>
</feature>
<keyword evidence="10" id="KW-0460">Magnesium</keyword>
<evidence type="ECO:0000256" key="13">
    <source>
        <dbReference type="ARBA" id="ARBA00022989"/>
    </source>
</evidence>
<evidence type="ECO:0000256" key="12">
    <source>
        <dbReference type="ARBA" id="ARBA00022982"/>
    </source>
</evidence>
<keyword evidence="14 18" id="KW-0186">Copper</keyword>
<dbReference type="Gene3D" id="2.60.40.420">
    <property type="entry name" value="Cupredoxins - blue copper proteins"/>
    <property type="match status" value="1"/>
</dbReference>
<evidence type="ECO:0000256" key="10">
    <source>
        <dbReference type="ARBA" id="ARBA00022842"/>
    </source>
</evidence>
<evidence type="ECO:0000256" key="11">
    <source>
        <dbReference type="ARBA" id="ARBA00022967"/>
    </source>
</evidence>
<evidence type="ECO:0000256" key="17">
    <source>
        <dbReference type="ARBA" id="ARBA00049512"/>
    </source>
</evidence>
<dbReference type="GO" id="GO:0042773">
    <property type="term" value="P:ATP synthesis coupled electron transport"/>
    <property type="evidence" value="ECO:0007669"/>
    <property type="project" value="TreeGrafter"/>
</dbReference>
<keyword evidence="9 18" id="KW-0999">Mitochondrion inner membrane</keyword>
<dbReference type="SUPFAM" id="SSF81464">
    <property type="entry name" value="Cytochrome c oxidase subunit II-like, transmembrane region"/>
    <property type="match status" value="1"/>
</dbReference>
<dbReference type="InterPro" id="IPR011759">
    <property type="entry name" value="Cyt_c_oxidase_su2_TM_dom"/>
</dbReference>
<evidence type="ECO:0000256" key="9">
    <source>
        <dbReference type="ARBA" id="ARBA00022792"/>
    </source>
</evidence>
<dbReference type="Gene3D" id="1.10.287.90">
    <property type="match status" value="1"/>
</dbReference>
<evidence type="ECO:0000256" key="6">
    <source>
        <dbReference type="ARBA" id="ARBA00022660"/>
    </source>
</evidence>
<dbReference type="InterPro" id="IPR001505">
    <property type="entry name" value="Copper_CuA"/>
</dbReference>
<evidence type="ECO:0000256" key="18">
    <source>
        <dbReference type="RuleBase" id="RU000457"/>
    </source>
</evidence>
<keyword evidence="7 18" id="KW-0812">Transmembrane</keyword>
<feature type="domain" description="Cytochrome oxidase subunit II copper A binding" evidence="20">
    <location>
        <begin position="92"/>
        <end position="225"/>
    </location>
</feature>
<keyword evidence="12 18" id="KW-0249">Electron transport</keyword>
<feature type="domain" description="Cytochrome oxidase subunit II transmembrane region profile" evidence="21">
    <location>
        <begin position="1"/>
        <end position="91"/>
    </location>
</feature>
<dbReference type="InterPro" id="IPR034210">
    <property type="entry name" value="CcO_II_C"/>
</dbReference>
<keyword evidence="15 18" id="KW-0496">Mitochondrion</keyword>
<comment type="similarity">
    <text evidence="2 18">Belongs to the cytochrome c oxidase subunit 2 family.</text>
</comment>
<evidence type="ECO:0000256" key="5">
    <source>
        <dbReference type="ARBA" id="ARBA00022448"/>
    </source>
</evidence>
<keyword evidence="13 19" id="KW-1133">Transmembrane helix</keyword>
<proteinExistence type="inferred from homology"/>
<evidence type="ECO:0000256" key="14">
    <source>
        <dbReference type="ARBA" id="ARBA00023008"/>
    </source>
</evidence>
<dbReference type="PROSITE" id="PS50857">
    <property type="entry name" value="COX2_CUA"/>
    <property type="match status" value="1"/>
</dbReference>
<dbReference type="FunFam" id="2.60.40.420:FF:000001">
    <property type="entry name" value="Cytochrome c oxidase subunit 2"/>
    <property type="match status" value="1"/>
</dbReference>
<dbReference type="EMBL" id="KX437727">
    <property type="protein sequence ID" value="ATD53026.1"/>
    <property type="molecule type" value="Genomic_DNA"/>
</dbReference>
<evidence type="ECO:0000256" key="2">
    <source>
        <dbReference type="ARBA" id="ARBA00007866"/>
    </source>
</evidence>
<keyword evidence="11" id="KW-1278">Translocase</keyword>
<dbReference type="PANTHER" id="PTHR22888">
    <property type="entry name" value="CYTOCHROME C OXIDASE, SUBUNIT II"/>
    <property type="match status" value="1"/>
</dbReference>
<dbReference type="PROSITE" id="PS50999">
    <property type="entry name" value="COX2_TM"/>
    <property type="match status" value="1"/>
</dbReference>
<dbReference type="InterPro" id="IPR045187">
    <property type="entry name" value="CcO_II"/>
</dbReference>
<evidence type="ECO:0000256" key="15">
    <source>
        <dbReference type="ARBA" id="ARBA00023128"/>
    </source>
</evidence>
<comment type="subunit">
    <text evidence="3">Component of the cytochrome c oxidase (complex IV, CIV), a multisubunit enzyme composed of a catalytic core of 3 subunits and several supernumerary subunits. The complex exists as a monomer or a dimer and forms supercomplexes (SCs) in the inner mitochondrial membrane with ubiquinol-cytochrome c oxidoreductase (cytochrome b-c1 complex, complex III, CIII).</text>
</comment>
<dbReference type="InterPro" id="IPR036257">
    <property type="entry name" value="Cyt_c_oxidase_su2_TM_sf"/>
</dbReference>
<evidence type="ECO:0000256" key="1">
    <source>
        <dbReference type="ARBA" id="ARBA00004448"/>
    </source>
</evidence>
<dbReference type="Pfam" id="PF00116">
    <property type="entry name" value="COX2"/>
    <property type="match status" value="1"/>
</dbReference>
<dbReference type="CDD" id="cd13912">
    <property type="entry name" value="CcO_II_C"/>
    <property type="match status" value="1"/>
</dbReference>
<dbReference type="GO" id="GO:0005507">
    <property type="term" value="F:copper ion binding"/>
    <property type="evidence" value="ECO:0007669"/>
    <property type="project" value="InterPro"/>
</dbReference>
<evidence type="ECO:0000256" key="8">
    <source>
        <dbReference type="ARBA" id="ARBA00022723"/>
    </source>
</evidence>
<keyword evidence="8 18" id="KW-0479">Metal-binding</keyword>
<evidence type="ECO:0000256" key="7">
    <source>
        <dbReference type="ARBA" id="ARBA00022692"/>
    </source>
</evidence>
<accession>A0A343K627</accession>
<dbReference type="PROSITE" id="PS00078">
    <property type="entry name" value="COX2"/>
    <property type="match status" value="1"/>
</dbReference>
<comment type="subcellular location">
    <subcellularLocation>
        <location evidence="1 18">Mitochondrion inner membrane</location>
        <topology evidence="1 18">Multi-pass membrane protein</topology>
    </subcellularLocation>
</comment>
<sequence>MATWKMFSFQDAVSPIMEQLIMFHDHTMMVLIMITITVTYMMSSLMLSKLGNRILLEGQLIELVWTLLPAVLLVIIALPSLKILYLLEELNKPLITLKAIGHQWYWSYEYSDFKKIEFDSYMVNTNLLNNYDYRLLEVDNQIVLPFNTKTRILVTSYDVIHSWTIPALGIKIDGSPGRINQGSILIMRPGKFYGQCSEICGANHSFMPIVMESINMKSFIKWIKNYN</sequence>
<feature type="transmembrane region" description="Helical" evidence="19">
    <location>
        <begin position="21"/>
        <end position="43"/>
    </location>
</feature>
<keyword evidence="5 18" id="KW-0813">Transport</keyword>
<evidence type="ECO:0000256" key="16">
    <source>
        <dbReference type="ARBA" id="ARBA00023136"/>
    </source>
</evidence>
<evidence type="ECO:0000256" key="19">
    <source>
        <dbReference type="SAM" id="Phobius"/>
    </source>
</evidence>
<dbReference type="GO" id="GO:0004129">
    <property type="term" value="F:cytochrome-c oxidase activity"/>
    <property type="evidence" value="ECO:0007669"/>
    <property type="project" value="UniProtKB-EC"/>
</dbReference>
<keyword evidence="6 18" id="KW-0679">Respiratory chain</keyword>
<dbReference type="SUPFAM" id="SSF49503">
    <property type="entry name" value="Cupredoxins"/>
    <property type="match status" value="1"/>
</dbReference>
<dbReference type="InterPro" id="IPR002429">
    <property type="entry name" value="CcO_II-like_C"/>
</dbReference>
<evidence type="ECO:0000256" key="3">
    <source>
        <dbReference type="ARBA" id="ARBA00011164"/>
    </source>
</evidence>
<evidence type="ECO:0000259" key="21">
    <source>
        <dbReference type="PROSITE" id="PS50999"/>
    </source>
</evidence>
<evidence type="ECO:0000313" key="22">
    <source>
        <dbReference type="EMBL" id="ATD53026.1"/>
    </source>
</evidence>
<gene>
    <name evidence="22" type="primary">cox2</name>
</gene>
<reference evidence="22" key="1">
    <citation type="journal article" date="2017" name="Zool. J. Linn. Soc.">
        <title>Insufficient power of mitogenomic data in resolving the auchenorrhynchan monophyly.</title>
        <authorList>
            <person name="Song N."/>
            <person name="Cai W."/>
            <person name="Li H."/>
        </authorList>
    </citation>
    <scope>NUCLEOTIDE SEQUENCE</scope>
</reference>
<geneLocation type="mitochondrion" evidence="22"/>
<dbReference type="InterPro" id="IPR008972">
    <property type="entry name" value="Cupredoxin"/>
</dbReference>
<organism evidence="22">
    <name type="scientific">Hishimonus phycitis</name>
    <dbReference type="NCBI Taxonomy" id="706848"/>
    <lineage>
        <taxon>Eukaryota</taxon>
        <taxon>Metazoa</taxon>
        <taxon>Ecdysozoa</taxon>
        <taxon>Arthropoda</taxon>
        <taxon>Hexapoda</taxon>
        <taxon>Insecta</taxon>
        <taxon>Pterygota</taxon>
        <taxon>Neoptera</taxon>
        <taxon>Paraneoptera</taxon>
        <taxon>Hemiptera</taxon>
        <taxon>Auchenorrhyncha</taxon>
        <taxon>Membracoidea</taxon>
        <taxon>Cicadellidae</taxon>
        <taxon>Deltocephalinae</taxon>
        <taxon>Hishimonus</taxon>
    </lineage>
</organism>
<protein>
    <recommendedName>
        <fullName evidence="4 18">Cytochrome c oxidase subunit 2</fullName>
    </recommendedName>
</protein>
<dbReference type="PRINTS" id="PR01166">
    <property type="entry name" value="CYCOXIDASEII"/>
</dbReference>
<comment type="function">
    <text evidence="18">Component of the cytochrome c oxidase, the last enzyme in the mitochondrial electron transport chain which drives oxidative phosphorylation. The respiratory chain contains 3 multisubunit complexes succinate dehydrogenase (complex II, CII), ubiquinol-cytochrome c oxidoreductase (cytochrome b-c1 complex, complex III, CIII) and cytochrome c oxidase (complex IV, CIV), that cooperate to transfer electrons derived from NADH and succinate to molecular oxygen, creating an electrochemical gradient over the inner membrane that drives transmembrane transport and the ATP synthase. Cytochrome c oxidase is the component of the respiratory chain that catalyzes the reduction of oxygen to water. Electrons originating from reduced cytochrome c in the intermembrane space (IMS) are transferred via the dinuclear copper A center (CU(A)) of subunit 2 and heme A of subunit 1 to the active site in subunit 1, a binuclear center (BNC) formed by heme A3 and copper B (CU(B)). The BNC reduces molecular oxygen to 2 water molecules using 4 electrons from cytochrome c in the IMS and 4 protons from the mitochondrial matrix.</text>
</comment>